<evidence type="ECO:0000256" key="1">
    <source>
        <dbReference type="ARBA" id="ARBA00004123"/>
    </source>
</evidence>
<evidence type="ECO:0000256" key="2">
    <source>
        <dbReference type="ARBA" id="ARBA00022737"/>
    </source>
</evidence>
<sequence>MKDIGGGGAIINGSENLRVSNPSKSSVGPPLTAIERFLWGQQSHSSRQQPQNGANNVHASVFDGFGGSNYNVLWHNGGREVNFVEQLLANEVVALNWTQQVPPLCLKEDLHVSGKNRKGVGRKPKEGSSVPWIKGQWTEEEDRKLVKLVKQHGTGKWSQIAEKLDGRAGKQCRERWHNHLRPDIKKDAWSEEEEKILVKYHAKLGNRWAEIAKQMKGRTENAIKNHWNATKRRQNSRRKNKRTGIVNGKPLSSILQDYIKSLSLSNTSTTSVEQTFASQHLSDIATNNNFSLMSDSYDDETFFMQQLFDENNAIVESVKQTKTINNSSPGFDSYHHHHHHQTINNIQLLTELAQSGSVVHSNLNTNSHVSFDESVFPPKRTTTAVNYLGFDVCLSHLHNGTAGSSFFCNNGIQNQNTELQLGKQDWLWEREIGI</sequence>
<evidence type="ECO:0000313" key="8">
    <source>
        <dbReference type="EMBL" id="QCD78035.1"/>
    </source>
</evidence>
<dbReference type="GO" id="GO:0005634">
    <property type="term" value="C:nucleus"/>
    <property type="evidence" value="ECO:0007669"/>
    <property type="project" value="UniProtKB-SubCell"/>
</dbReference>
<keyword evidence="9" id="KW-1185">Reference proteome</keyword>
<keyword evidence="2" id="KW-0677">Repeat</keyword>
<dbReference type="InterPro" id="IPR017930">
    <property type="entry name" value="Myb_dom"/>
</dbReference>
<dbReference type="PROSITE" id="PS50090">
    <property type="entry name" value="MYB_LIKE"/>
    <property type="match status" value="2"/>
</dbReference>
<evidence type="ECO:0000256" key="5">
    <source>
        <dbReference type="ARBA" id="ARBA00023242"/>
    </source>
</evidence>
<dbReference type="PROSITE" id="PS51294">
    <property type="entry name" value="HTH_MYB"/>
    <property type="match status" value="2"/>
</dbReference>
<dbReference type="EMBL" id="CP039345">
    <property type="protein sequence ID" value="QCD78035.1"/>
    <property type="molecule type" value="Genomic_DNA"/>
</dbReference>
<proteinExistence type="predicted"/>
<dbReference type="InterPro" id="IPR001005">
    <property type="entry name" value="SANT/Myb"/>
</dbReference>
<dbReference type="SUPFAM" id="SSF46689">
    <property type="entry name" value="Homeodomain-like"/>
    <property type="match status" value="1"/>
</dbReference>
<name>A0A4D6KN99_VIGUN</name>
<keyword evidence="3" id="KW-0804">Transcription</keyword>
<feature type="domain" description="HTH myb-type" evidence="7">
    <location>
        <begin position="185"/>
        <end position="235"/>
    </location>
</feature>
<dbReference type="AlphaFoldDB" id="A0A4D6KN99"/>
<dbReference type="PANTHER" id="PTHR45614:SF218">
    <property type="entry name" value="TRANSCRIPTION FACTOR MYB119-RELATED"/>
    <property type="match status" value="1"/>
</dbReference>
<dbReference type="Pfam" id="PF13921">
    <property type="entry name" value="Myb_DNA-bind_6"/>
    <property type="match status" value="1"/>
</dbReference>
<dbReference type="OrthoDB" id="2143914at2759"/>
<feature type="domain" description="HTH myb-type" evidence="7">
    <location>
        <begin position="134"/>
        <end position="184"/>
    </location>
</feature>
<dbReference type="GO" id="GO:0000981">
    <property type="term" value="F:DNA-binding transcription factor activity, RNA polymerase II-specific"/>
    <property type="evidence" value="ECO:0007669"/>
    <property type="project" value="TreeGrafter"/>
</dbReference>
<organism evidence="8 9">
    <name type="scientific">Vigna unguiculata</name>
    <name type="common">Cowpea</name>
    <dbReference type="NCBI Taxonomy" id="3917"/>
    <lineage>
        <taxon>Eukaryota</taxon>
        <taxon>Viridiplantae</taxon>
        <taxon>Streptophyta</taxon>
        <taxon>Embryophyta</taxon>
        <taxon>Tracheophyta</taxon>
        <taxon>Spermatophyta</taxon>
        <taxon>Magnoliopsida</taxon>
        <taxon>eudicotyledons</taxon>
        <taxon>Gunneridae</taxon>
        <taxon>Pentapetalae</taxon>
        <taxon>rosids</taxon>
        <taxon>fabids</taxon>
        <taxon>Fabales</taxon>
        <taxon>Fabaceae</taxon>
        <taxon>Papilionoideae</taxon>
        <taxon>50 kb inversion clade</taxon>
        <taxon>NPAAA clade</taxon>
        <taxon>indigoferoid/millettioid clade</taxon>
        <taxon>Phaseoleae</taxon>
        <taxon>Vigna</taxon>
    </lineage>
</organism>
<evidence type="ECO:0000259" key="7">
    <source>
        <dbReference type="PROSITE" id="PS51294"/>
    </source>
</evidence>
<dbReference type="GO" id="GO:0000978">
    <property type="term" value="F:RNA polymerase II cis-regulatory region sequence-specific DNA binding"/>
    <property type="evidence" value="ECO:0007669"/>
    <property type="project" value="TreeGrafter"/>
</dbReference>
<keyword evidence="5" id="KW-0539">Nucleus</keyword>
<evidence type="ECO:0000313" key="9">
    <source>
        <dbReference type="Proteomes" id="UP000501690"/>
    </source>
</evidence>
<accession>A0A4D6KN99</accession>
<keyword evidence="3" id="KW-0805">Transcription regulation</keyword>
<gene>
    <name evidence="8" type="ORF">DEO72_LG1g1664</name>
</gene>
<feature type="domain" description="Myb-like" evidence="6">
    <location>
        <begin position="134"/>
        <end position="180"/>
    </location>
</feature>
<dbReference type="Proteomes" id="UP000501690">
    <property type="component" value="Linkage Group LG1"/>
</dbReference>
<comment type="subcellular location">
    <subcellularLocation>
        <location evidence="1">Nucleus</location>
    </subcellularLocation>
</comment>
<evidence type="ECO:0000256" key="3">
    <source>
        <dbReference type="ARBA" id="ARBA00023015"/>
    </source>
</evidence>
<dbReference type="SMART" id="SM00717">
    <property type="entry name" value="SANT"/>
    <property type="match status" value="2"/>
</dbReference>
<dbReference type="Gramene" id="Vigun06g072600.1.v1.2">
    <property type="protein sequence ID" value="Vigun06g072600.1.v1.2"/>
    <property type="gene ID" value="Vigun06g072600.v1.2"/>
</dbReference>
<feature type="domain" description="Myb-like" evidence="6">
    <location>
        <begin position="181"/>
        <end position="231"/>
    </location>
</feature>
<evidence type="ECO:0000259" key="6">
    <source>
        <dbReference type="PROSITE" id="PS50090"/>
    </source>
</evidence>
<dbReference type="InterPro" id="IPR050560">
    <property type="entry name" value="MYB_TF"/>
</dbReference>
<dbReference type="InterPro" id="IPR009057">
    <property type="entry name" value="Homeodomain-like_sf"/>
</dbReference>
<dbReference type="CDD" id="cd00167">
    <property type="entry name" value="SANT"/>
    <property type="match status" value="2"/>
</dbReference>
<keyword evidence="4" id="KW-0238">DNA-binding</keyword>
<dbReference type="PANTHER" id="PTHR45614">
    <property type="entry name" value="MYB PROTEIN-RELATED"/>
    <property type="match status" value="1"/>
</dbReference>
<reference evidence="8 9" key="1">
    <citation type="submission" date="2019-04" db="EMBL/GenBank/DDBJ databases">
        <title>An improved genome assembly and genetic linkage map for asparagus bean, Vigna unguiculata ssp. sesquipedialis.</title>
        <authorList>
            <person name="Xia Q."/>
            <person name="Zhang R."/>
            <person name="Dong Y."/>
        </authorList>
    </citation>
    <scope>NUCLEOTIDE SEQUENCE [LARGE SCALE GENOMIC DNA]</scope>
    <source>
        <tissue evidence="8">Leaf</tissue>
    </source>
</reference>
<dbReference type="FunFam" id="1.10.10.60:FF:000010">
    <property type="entry name" value="Transcriptional activator Myb isoform A"/>
    <property type="match status" value="1"/>
</dbReference>
<dbReference type="Gene3D" id="1.10.10.60">
    <property type="entry name" value="Homeodomain-like"/>
    <property type="match status" value="2"/>
</dbReference>
<evidence type="ECO:0000256" key="4">
    <source>
        <dbReference type="ARBA" id="ARBA00023125"/>
    </source>
</evidence>
<protein>
    <submittedName>
        <fullName evidence="8">Myb proto-oncogene protein</fullName>
    </submittedName>
</protein>